<dbReference type="Proteomes" id="UP000019251">
    <property type="component" value="Unassembled WGS sequence"/>
</dbReference>
<evidence type="ECO:0000313" key="2">
    <source>
        <dbReference type="EMBL" id="EUJ29879.1"/>
    </source>
</evidence>
<feature type="domain" description="Peptidoglycan binding-like" evidence="1">
    <location>
        <begin position="57"/>
        <end position="109"/>
    </location>
</feature>
<accession>A0A829RAR2</accession>
<reference evidence="2 3" key="1">
    <citation type="submission" date="2012-12" db="EMBL/GenBank/DDBJ databases">
        <title>Novel taxa of Listeriaceae from agricultural environments in the United States.</title>
        <authorList>
            <person name="den Bakker H.C."/>
            <person name="Allred A."/>
            <person name="Warchocki S."/>
            <person name="Wright E.M."/>
            <person name="Burrell A."/>
            <person name="Nightingale K.K."/>
            <person name="Kephart D."/>
            <person name="Wiedmann M."/>
        </authorList>
    </citation>
    <scope>NUCLEOTIDE SEQUENCE [LARGE SCALE GENOMIC DNA]</scope>
    <source>
        <strain evidence="2 3">FSL F6-1183</strain>
    </source>
</reference>
<protein>
    <recommendedName>
        <fullName evidence="1">Peptidoglycan binding-like domain-containing protein</fullName>
    </recommendedName>
</protein>
<name>A0A829RAR2_LISGR</name>
<organism evidence="2 3">
    <name type="scientific">Listeria grayi FSL F6-1183</name>
    <dbReference type="NCBI Taxonomy" id="1265827"/>
    <lineage>
        <taxon>Bacteria</taxon>
        <taxon>Bacillati</taxon>
        <taxon>Bacillota</taxon>
        <taxon>Bacilli</taxon>
        <taxon>Bacillales</taxon>
        <taxon>Listeriaceae</taxon>
        <taxon>Listeria</taxon>
    </lineage>
</organism>
<evidence type="ECO:0000259" key="1">
    <source>
        <dbReference type="Pfam" id="PF01471"/>
    </source>
</evidence>
<dbReference type="InterPro" id="IPR002477">
    <property type="entry name" value="Peptidoglycan-bd-like"/>
</dbReference>
<sequence length="123" mass="13495">MNRFKTIFAGLLVLITLSTVTGITPIGQGIIGAKTVDAAVYRNAFGSRNYSYAYTIKIQKALNNFGALNQSKFYINLKKDGVYGAKTAEAVSIFQGEARLKVDGHCGAEATGNTWNKLKIYYW</sequence>
<evidence type="ECO:0000313" key="3">
    <source>
        <dbReference type="Proteomes" id="UP000019251"/>
    </source>
</evidence>
<dbReference type="InterPro" id="IPR036365">
    <property type="entry name" value="PGBD-like_sf"/>
</dbReference>
<dbReference type="SUPFAM" id="SSF47090">
    <property type="entry name" value="PGBD-like"/>
    <property type="match status" value="1"/>
</dbReference>
<dbReference type="EMBL" id="AODG01000004">
    <property type="protein sequence ID" value="EUJ29879.1"/>
    <property type="molecule type" value="Genomic_DNA"/>
</dbReference>
<dbReference type="Gene3D" id="1.10.101.10">
    <property type="entry name" value="PGBD-like superfamily/PGBD"/>
    <property type="match status" value="1"/>
</dbReference>
<proteinExistence type="predicted"/>
<dbReference type="AlphaFoldDB" id="A0A829RAR2"/>
<dbReference type="InterPro" id="IPR036366">
    <property type="entry name" value="PGBDSf"/>
</dbReference>
<dbReference type="Pfam" id="PF01471">
    <property type="entry name" value="PG_binding_1"/>
    <property type="match status" value="1"/>
</dbReference>
<gene>
    <name evidence="2" type="ORF">LMUR_02192</name>
</gene>
<dbReference type="RefSeq" id="WP_036103973.1">
    <property type="nucleotide sequence ID" value="NZ_AODG01000004.1"/>
</dbReference>
<comment type="caution">
    <text evidence="2">The sequence shown here is derived from an EMBL/GenBank/DDBJ whole genome shotgun (WGS) entry which is preliminary data.</text>
</comment>